<keyword evidence="10" id="KW-0121">Carboxypeptidase</keyword>
<comment type="cofactor">
    <cofactor evidence="1">
        <name>Zn(2+)</name>
        <dbReference type="ChEBI" id="CHEBI:29105"/>
    </cofactor>
</comment>
<name>A0A9X0I8Z0_9ACTN</name>
<evidence type="ECO:0000256" key="1">
    <source>
        <dbReference type="ARBA" id="ARBA00001947"/>
    </source>
</evidence>
<evidence type="ECO:0000256" key="2">
    <source>
        <dbReference type="ARBA" id="ARBA00005988"/>
    </source>
</evidence>
<dbReference type="GO" id="GO:0004181">
    <property type="term" value="F:metallocarboxypeptidase activity"/>
    <property type="evidence" value="ECO:0007669"/>
    <property type="project" value="InterPro"/>
</dbReference>
<feature type="domain" description="Peptidase M14" evidence="9">
    <location>
        <begin position="45"/>
        <end position="382"/>
    </location>
</feature>
<dbReference type="EMBL" id="LMWI01000001">
    <property type="protein sequence ID" value="KUJ49046.1"/>
    <property type="molecule type" value="Genomic_DNA"/>
</dbReference>
<evidence type="ECO:0000259" key="9">
    <source>
        <dbReference type="PROSITE" id="PS52035"/>
    </source>
</evidence>
<dbReference type="GO" id="GO:0006508">
    <property type="term" value="P:proteolysis"/>
    <property type="evidence" value="ECO:0007669"/>
    <property type="project" value="UniProtKB-KW"/>
</dbReference>
<dbReference type="GO" id="GO:0008270">
    <property type="term" value="F:zinc ion binding"/>
    <property type="evidence" value="ECO:0007669"/>
    <property type="project" value="InterPro"/>
</dbReference>
<evidence type="ECO:0000256" key="5">
    <source>
        <dbReference type="ARBA" id="ARBA00022833"/>
    </source>
</evidence>
<keyword evidence="6" id="KW-0482">Metalloprotease</keyword>
<dbReference type="Proteomes" id="UP000053246">
    <property type="component" value="Unassembled WGS sequence"/>
</dbReference>
<gene>
    <name evidence="10" type="ORF">ADL17_08760</name>
</gene>
<proteinExistence type="inferred from homology"/>
<feature type="active site" description="Proton donor/acceptor" evidence="7">
    <location>
        <position position="351"/>
    </location>
</feature>
<dbReference type="AlphaFoldDB" id="A0A9X0I8Z0"/>
<keyword evidence="5" id="KW-0862">Zinc</keyword>
<evidence type="ECO:0000256" key="4">
    <source>
        <dbReference type="ARBA" id="ARBA00022801"/>
    </source>
</evidence>
<protein>
    <submittedName>
        <fullName evidence="10">Zinc carboxypeptidase</fullName>
    </submittedName>
</protein>
<evidence type="ECO:0000256" key="7">
    <source>
        <dbReference type="PROSITE-ProRule" id="PRU01379"/>
    </source>
</evidence>
<feature type="signal peptide" evidence="8">
    <location>
        <begin position="1"/>
        <end position="27"/>
    </location>
</feature>
<sequence>MMKRRLLVSTTVATLCAVTLSAPSSSAENGNADCKNLPGERATSGWTNYEELGKRLAQIEATSHGRVNVDVIGESNRGRDIYAARVGTGDRVLLITSEIHGNEKTGTEALLQMLKTLGSSGSAQAKAIRENLTIVAVPKFNPDGAELNRRQNDFPWSEVVQKFPQLAGTNPPYYYNNGAQGFDINRDFSADLTAEPSPETRPTNETLPGMYLTNESRALRDLYVDLRDEFGKVHAYVDLHHMGPCNQNNDTEQYVTVSLDFPPLGSEVDGNPRYADWPLLDQDASRRHALAAALGMIDHGGNGSGTNSPFVGGVSRYVHYQVADGYSYDRDYAGQARSAFALNGSATVLFEVRGQSHAWGQKQNGMLTQVVQAGLFGIADRMADKSVDNLNGNHFYDLPKYW</sequence>
<dbReference type="PANTHER" id="PTHR11705">
    <property type="entry name" value="PROTEASE FAMILY M14 CARBOXYPEPTIDASE A,B"/>
    <property type="match status" value="1"/>
</dbReference>
<evidence type="ECO:0000256" key="8">
    <source>
        <dbReference type="SAM" id="SignalP"/>
    </source>
</evidence>
<accession>A0A9X0I8Z0</accession>
<organism evidence="10 11">
    <name type="scientific">Micromonospora maris</name>
    <dbReference type="NCBI Taxonomy" id="1003110"/>
    <lineage>
        <taxon>Bacteria</taxon>
        <taxon>Bacillati</taxon>
        <taxon>Actinomycetota</taxon>
        <taxon>Actinomycetes</taxon>
        <taxon>Micromonosporales</taxon>
        <taxon>Micromonosporaceae</taxon>
        <taxon>Micromonospora</taxon>
    </lineage>
</organism>
<comment type="caution">
    <text evidence="10">The sequence shown here is derived from an EMBL/GenBank/DDBJ whole genome shotgun (WGS) entry which is preliminary data.</text>
</comment>
<keyword evidence="8" id="KW-0732">Signal</keyword>
<keyword evidence="3" id="KW-0645">Protease</keyword>
<dbReference type="SUPFAM" id="SSF53187">
    <property type="entry name" value="Zn-dependent exopeptidases"/>
    <property type="match status" value="1"/>
</dbReference>
<evidence type="ECO:0000313" key="11">
    <source>
        <dbReference type="Proteomes" id="UP000053246"/>
    </source>
</evidence>
<dbReference type="Pfam" id="PF00246">
    <property type="entry name" value="Peptidase_M14"/>
    <property type="match status" value="1"/>
</dbReference>
<evidence type="ECO:0000313" key="10">
    <source>
        <dbReference type="EMBL" id="KUJ49046.1"/>
    </source>
</evidence>
<dbReference type="GO" id="GO:0005615">
    <property type="term" value="C:extracellular space"/>
    <property type="evidence" value="ECO:0007669"/>
    <property type="project" value="TreeGrafter"/>
</dbReference>
<feature type="chain" id="PRO_5040928129" evidence="8">
    <location>
        <begin position="28"/>
        <end position="402"/>
    </location>
</feature>
<evidence type="ECO:0000256" key="6">
    <source>
        <dbReference type="ARBA" id="ARBA00023049"/>
    </source>
</evidence>
<dbReference type="PANTHER" id="PTHR11705:SF143">
    <property type="entry name" value="SLL0236 PROTEIN"/>
    <property type="match status" value="1"/>
</dbReference>
<comment type="similarity">
    <text evidence="2 7">Belongs to the peptidase M14 family.</text>
</comment>
<keyword evidence="11" id="KW-1185">Reference proteome</keyword>
<dbReference type="Gene3D" id="3.40.630.10">
    <property type="entry name" value="Zn peptidases"/>
    <property type="match status" value="1"/>
</dbReference>
<dbReference type="PROSITE" id="PS52035">
    <property type="entry name" value="PEPTIDASE_M14"/>
    <property type="match status" value="1"/>
</dbReference>
<reference evidence="10 11" key="1">
    <citation type="submission" date="2015-10" db="EMBL/GenBank/DDBJ databases">
        <authorList>
            <person name="Ju K.-S."/>
            <person name="Doroghazi J.R."/>
            <person name="Metcalf W.W."/>
        </authorList>
    </citation>
    <scope>NUCLEOTIDE SEQUENCE [LARGE SCALE GENOMIC DNA]</scope>
    <source>
        <strain evidence="10 11">NRRL B-24793</strain>
    </source>
</reference>
<evidence type="ECO:0000256" key="3">
    <source>
        <dbReference type="ARBA" id="ARBA00022670"/>
    </source>
</evidence>
<keyword evidence="4" id="KW-0378">Hydrolase</keyword>
<dbReference type="SMART" id="SM00631">
    <property type="entry name" value="Zn_pept"/>
    <property type="match status" value="1"/>
</dbReference>
<dbReference type="InterPro" id="IPR000834">
    <property type="entry name" value="Peptidase_M14"/>
</dbReference>